<proteinExistence type="predicted"/>
<dbReference type="InterPro" id="IPR013974">
    <property type="entry name" value="SAF"/>
</dbReference>
<evidence type="ECO:0000313" key="2">
    <source>
        <dbReference type="EMBL" id="MDA0640584.1"/>
    </source>
</evidence>
<organism evidence="2 3">
    <name type="scientific">Nonomuraea ferruginea</name>
    <dbReference type="NCBI Taxonomy" id="46174"/>
    <lineage>
        <taxon>Bacteria</taxon>
        <taxon>Bacillati</taxon>
        <taxon>Actinomycetota</taxon>
        <taxon>Actinomycetes</taxon>
        <taxon>Streptosporangiales</taxon>
        <taxon>Streptosporangiaceae</taxon>
        <taxon>Nonomuraea</taxon>
    </lineage>
</organism>
<dbReference type="Proteomes" id="UP001212498">
    <property type="component" value="Unassembled WGS sequence"/>
</dbReference>
<dbReference type="Pfam" id="PF08666">
    <property type="entry name" value="SAF"/>
    <property type="match status" value="1"/>
</dbReference>
<dbReference type="InterPro" id="IPR031571">
    <property type="entry name" value="RcpC_dom"/>
</dbReference>
<gene>
    <name evidence="2" type="ORF">OUY24_08130</name>
</gene>
<evidence type="ECO:0000259" key="1">
    <source>
        <dbReference type="SMART" id="SM00858"/>
    </source>
</evidence>
<name>A0ABT4STJ0_9ACTN</name>
<accession>A0ABT4STJ0</accession>
<dbReference type="RefSeq" id="WP_271275769.1">
    <property type="nucleotide sequence ID" value="NZ_BAABFD010000032.1"/>
</dbReference>
<evidence type="ECO:0000313" key="3">
    <source>
        <dbReference type="Proteomes" id="UP001212498"/>
    </source>
</evidence>
<comment type="caution">
    <text evidence="2">The sequence shown here is derived from an EMBL/GenBank/DDBJ whole genome shotgun (WGS) entry which is preliminary data.</text>
</comment>
<dbReference type="EMBL" id="JAPNUD010000014">
    <property type="protein sequence ID" value="MDA0640584.1"/>
    <property type="molecule type" value="Genomic_DNA"/>
</dbReference>
<reference evidence="2 3" key="1">
    <citation type="submission" date="2022-11" db="EMBL/GenBank/DDBJ databases">
        <title>Nonomuraea corallina sp. nov., a new species of the genus Nonomuraea isolated from sea side sediment in Thai sea.</title>
        <authorList>
            <person name="Ngamcharungchit C."/>
            <person name="Matsumoto A."/>
            <person name="Suriyachadkun C."/>
            <person name="Panbangred W."/>
            <person name="Inahashi Y."/>
            <person name="Intra B."/>
        </authorList>
    </citation>
    <scope>NUCLEOTIDE SEQUENCE [LARGE SCALE GENOMIC DNA]</scope>
    <source>
        <strain evidence="2 3">DSM 43553</strain>
    </source>
</reference>
<dbReference type="Pfam" id="PF16976">
    <property type="entry name" value="RcpC"/>
    <property type="match status" value="1"/>
</dbReference>
<keyword evidence="3" id="KW-1185">Reference proteome</keyword>
<feature type="domain" description="SAF" evidence="1">
    <location>
        <begin position="38"/>
        <end position="95"/>
    </location>
</feature>
<dbReference type="CDD" id="cd11614">
    <property type="entry name" value="SAF_CpaB_FlgA_like"/>
    <property type="match status" value="1"/>
</dbReference>
<protein>
    <submittedName>
        <fullName evidence="2">RcpC/CpaB family pilus assembly protein</fullName>
    </submittedName>
</protein>
<sequence length="188" mass="19387">MIRAWLRRCERRRRLVAAVLAALGVLCGHLALRPPAGPAVLVAARDLSPGVLRPGDLRAVPMPAPPDGALRTGATGRVLAAPMRRGEPLTDARLLDRLRLPPGMVATPVRISDPDAVRLISPGSRIGVLAAGDTQTASLVADDVTVLTIPSADDDHGALVVLATTLTQAESLAGAQASGHLSIAIKPA</sequence>
<dbReference type="SMART" id="SM00858">
    <property type="entry name" value="SAF"/>
    <property type="match status" value="1"/>
</dbReference>